<name>A0A1H9BW29_9GAMM</name>
<evidence type="ECO:0008006" key="3">
    <source>
        <dbReference type="Google" id="ProtNLM"/>
    </source>
</evidence>
<accession>A0A1H9BW29</accession>
<dbReference type="AlphaFoldDB" id="A0A1H9BW29"/>
<sequence>MWDEILARFEKQAPASVMARLVLERAMPAAWVDEVFETNRQRQYP</sequence>
<organism evidence="1 2">
    <name type="scientific">Azotobacter beijerinckii</name>
    <dbReference type="NCBI Taxonomy" id="170623"/>
    <lineage>
        <taxon>Bacteria</taxon>
        <taxon>Pseudomonadati</taxon>
        <taxon>Pseudomonadota</taxon>
        <taxon>Gammaproteobacteria</taxon>
        <taxon>Pseudomonadales</taxon>
        <taxon>Pseudomonadaceae</taxon>
        <taxon>Azotobacter</taxon>
    </lineage>
</organism>
<evidence type="ECO:0000313" key="2">
    <source>
        <dbReference type="Proteomes" id="UP000199267"/>
    </source>
</evidence>
<protein>
    <recommendedName>
        <fullName evidence="3">Transposase</fullName>
    </recommendedName>
</protein>
<reference evidence="1 2" key="1">
    <citation type="submission" date="2016-10" db="EMBL/GenBank/DDBJ databases">
        <authorList>
            <person name="de Groot N.N."/>
        </authorList>
    </citation>
    <scope>NUCLEOTIDE SEQUENCE [LARGE SCALE GENOMIC DNA]</scope>
    <source>
        <strain evidence="1 2">DSM 378</strain>
    </source>
</reference>
<dbReference type="Proteomes" id="UP000199267">
    <property type="component" value="Unassembled WGS sequence"/>
</dbReference>
<proteinExistence type="predicted"/>
<dbReference type="EMBL" id="FOFJ01000004">
    <property type="protein sequence ID" value="SEP93142.1"/>
    <property type="molecule type" value="Genomic_DNA"/>
</dbReference>
<gene>
    <name evidence="1" type="ORF">SAMN04244573_00737</name>
</gene>
<feature type="non-terminal residue" evidence="1">
    <location>
        <position position="45"/>
    </location>
</feature>
<evidence type="ECO:0000313" key="1">
    <source>
        <dbReference type="EMBL" id="SEP93142.1"/>
    </source>
</evidence>